<sequence>MSVAPARFEALYARNPDPWGFETSDYEHRKYDHTLRALPRARYRHGLEVGCSIGVLTACLAGRCDALTAVDGAETALNSARRRCAEMPSVDIRAAWVPGDWPDTDVPYDLFVLSEVLYYLDHDDIGRLVARMAASAAPIADILAVHWTGATDHPLSGDAAIAALMTALGPAAAPLRQERRALYRLDLFRLRSERR</sequence>
<evidence type="ECO:0000313" key="2">
    <source>
        <dbReference type="Proteomes" id="UP001196870"/>
    </source>
</evidence>
<dbReference type="Proteomes" id="UP001196870">
    <property type="component" value="Unassembled WGS sequence"/>
</dbReference>
<dbReference type="SUPFAM" id="SSF53335">
    <property type="entry name" value="S-adenosyl-L-methionine-dependent methyltransferases"/>
    <property type="match status" value="1"/>
</dbReference>
<evidence type="ECO:0000313" key="1">
    <source>
        <dbReference type="EMBL" id="MBR0665459.1"/>
    </source>
</evidence>
<keyword evidence="1" id="KW-0489">Methyltransferase</keyword>
<proteinExistence type="predicted"/>
<dbReference type="InterPro" id="IPR029063">
    <property type="entry name" value="SAM-dependent_MTases_sf"/>
</dbReference>
<dbReference type="RefSeq" id="WP_211853131.1">
    <property type="nucleotide sequence ID" value="NZ_JAAGBB010000015.1"/>
</dbReference>
<reference evidence="2" key="1">
    <citation type="journal article" date="2021" name="Syst. Appl. Microbiol.">
        <title>Roseomonas hellenica sp. nov., isolated from roots of wild-growing Alkanna tinctoria.</title>
        <authorList>
            <person name="Rat A."/>
            <person name="Naranjo H.D."/>
            <person name="Lebbe L."/>
            <person name="Cnockaert M."/>
            <person name="Krigas N."/>
            <person name="Grigoriadou K."/>
            <person name="Maloupa E."/>
            <person name="Willems A."/>
        </authorList>
    </citation>
    <scope>NUCLEOTIDE SEQUENCE [LARGE SCALE GENOMIC DNA]</scope>
    <source>
        <strain evidence="2">LMG 31523</strain>
    </source>
</reference>
<gene>
    <name evidence="1" type="ORF">GXW71_13935</name>
</gene>
<name>A0ABS5EYT9_9PROT</name>
<dbReference type="EMBL" id="JAAGBB010000015">
    <property type="protein sequence ID" value="MBR0665459.1"/>
    <property type="molecule type" value="Genomic_DNA"/>
</dbReference>
<organism evidence="1 2">
    <name type="scientific">Plastoroseomonas hellenica</name>
    <dbReference type="NCBI Taxonomy" id="2687306"/>
    <lineage>
        <taxon>Bacteria</taxon>
        <taxon>Pseudomonadati</taxon>
        <taxon>Pseudomonadota</taxon>
        <taxon>Alphaproteobacteria</taxon>
        <taxon>Acetobacterales</taxon>
        <taxon>Acetobacteraceae</taxon>
        <taxon>Plastoroseomonas</taxon>
    </lineage>
</organism>
<keyword evidence="2" id="KW-1185">Reference proteome</keyword>
<dbReference type="Gene3D" id="3.40.50.150">
    <property type="entry name" value="Vaccinia Virus protein VP39"/>
    <property type="match status" value="1"/>
</dbReference>
<protein>
    <submittedName>
        <fullName evidence="1">Methyltransferase domain-containing protein</fullName>
    </submittedName>
</protein>
<keyword evidence="1" id="KW-0808">Transferase</keyword>
<dbReference type="Pfam" id="PF05401">
    <property type="entry name" value="NodS"/>
    <property type="match status" value="1"/>
</dbReference>
<dbReference type="GO" id="GO:0008168">
    <property type="term" value="F:methyltransferase activity"/>
    <property type="evidence" value="ECO:0007669"/>
    <property type="project" value="UniProtKB-KW"/>
</dbReference>
<accession>A0ABS5EYT9</accession>
<dbReference type="InterPro" id="IPR008715">
    <property type="entry name" value="SAM-MeTfrase_NodS-like"/>
</dbReference>
<comment type="caution">
    <text evidence="1">The sequence shown here is derived from an EMBL/GenBank/DDBJ whole genome shotgun (WGS) entry which is preliminary data.</text>
</comment>
<dbReference type="GO" id="GO:0032259">
    <property type="term" value="P:methylation"/>
    <property type="evidence" value="ECO:0007669"/>
    <property type="project" value="UniProtKB-KW"/>
</dbReference>